<evidence type="ECO:0008006" key="4">
    <source>
        <dbReference type="Google" id="ProtNLM"/>
    </source>
</evidence>
<feature type="region of interest" description="Disordered" evidence="1">
    <location>
        <begin position="486"/>
        <end position="512"/>
    </location>
</feature>
<feature type="region of interest" description="Disordered" evidence="1">
    <location>
        <begin position="156"/>
        <end position="193"/>
    </location>
</feature>
<dbReference type="EMBL" id="ML978123">
    <property type="protein sequence ID" value="KAF2101213.1"/>
    <property type="molecule type" value="Genomic_DNA"/>
</dbReference>
<sequence length="578" mass="64826">DPRSSSTQSLVPERNAGDSRRKLVLIYIHGFMGAETSFKSFPAHVHNLTKVLLADSHVVHTKIYPRYRSRKSIDFATEDFSKWLTPHESPDTDVVLLGHSMGGLVAGEIVLLPPHSPATGQAFRHRILGVINFDVPFLGMHPGVIGSGLASLFRPAESPEQNPISSYSGSTASQLPTRQDTIFSPDNPDPNFNPKFNNDIDLPIRKGWQSAMHFLNKHGNNLVTASRQYVKSHMEFGGAMADYPSLRQRYGRIRSLEEDEEQQRRQGQGGRIAKTVREVPRVRFVNYYTASTGRPKKPKSRSRSRQNEEAERSRAVLDGQNLSLPDLSNVASRPSSRSPSNSPRISLEEHRDEGIVQKEADVPETPVSLVPDDDESESSFAMSVKTVEENDRESLQLPEIPPLPKEPEPIDLQQFRDKNVRRVMERQHARAMKAYKQAVKDRNRALKDRSKLEAKSKKMSNAPQSDANADAQSLVAPSEIGTALTTISTVDTDDRGRSLGGEDESEKRKKDKKFCMLPSKRADGSRDPAWVRVYMRGVDEVGAHCGLFVMSDTYEMLVGEVSGKIEEWVREDMSRRYI</sequence>
<dbReference type="PANTHER" id="PTHR47842">
    <property type="entry name" value="EXPRESSED PROTEIN"/>
    <property type="match status" value="1"/>
</dbReference>
<reference evidence="2" key="1">
    <citation type="journal article" date="2020" name="Stud. Mycol.">
        <title>101 Dothideomycetes genomes: a test case for predicting lifestyles and emergence of pathogens.</title>
        <authorList>
            <person name="Haridas S."/>
            <person name="Albert R."/>
            <person name="Binder M."/>
            <person name="Bloem J."/>
            <person name="Labutti K."/>
            <person name="Salamov A."/>
            <person name="Andreopoulos B."/>
            <person name="Baker S."/>
            <person name="Barry K."/>
            <person name="Bills G."/>
            <person name="Bluhm B."/>
            <person name="Cannon C."/>
            <person name="Castanera R."/>
            <person name="Culley D."/>
            <person name="Daum C."/>
            <person name="Ezra D."/>
            <person name="Gonzalez J."/>
            <person name="Henrissat B."/>
            <person name="Kuo A."/>
            <person name="Liang C."/>
            <person name="Lipzen A."/>
            <person name="Lutzoni F."/>
            <person name="Magnuson J."/>
            <person name="Mondo S."/>
            <person name="Nolan M."/>
            <person name="Ohm R."/>
            <person name="Pangilinan J."/>
            <person name="Park H.-J."/>
            <person name="Ramirez L."/>
            <person name="Alfaro M."/>
            <person name="Sun H."/>
            <person name="Tritt A."/>
            <person name="Yoshinaga Y."/>
            <person name="Zwiers L.-H."/>
            <person name="Turgeon B."/>
            <person name="Goodwin S."/>
            <person name="Spatafora J."/>
            <person name="Crous P."/>
            <person name="Grigoriev I."/>
        </authorList>
    </citation>
    <scope>NUCLEOTIDE SEQUENCE</scope>
    <source>
        <strain evidence="2">CBS 133067</strain>
    </source>
</reference>
<feature type="compositionally biased region" description="Basic and acidic residues" evidence="1">
    <location>
        <begin position="438"/>
        <end position="456"/>
    </location>
</feature>
<dbReference type="SUPFAM" id="SSF53474">
    <property type="entry name" value="alpha/beta-Hydrolases"/>
    <property type="match status" value="1"/>
</dbReference>
<gene>
    <name evidence="2" type="ORF">NA57DRAFT_21171</name>
</gene>
<feature type="region of interest" description="Disordered" evidence="1">
    <location>
        <begin position="433"/>
        <end position="471"/>
    </location>
</feature>
<feature type="region of interest" description="Disordered" evidence="1">
    <location>
        <begin position="255"/>
        <end position="377"/>
    </location>
</feature>
<name>A0A9P4IL10_9PEZI</name>
<feature type="compositionally biased region" description="Basic and acidic residues" evidence="1">
    <location>
        <begin position="346"/>
        <end position="361"/>
    </location>
</feature>
<dbReference type="Proteomes" id="UP000799772">
    <property type="component" value="Unassembled WGS sequence"/>
</dbReference>
<feature type="compositionally biased region" description="Basic and acidic residues" evidence="1">
    <location>
        <begin position="305"/>
        <end position="315"/>
    </location>
</feature>
<feature type="non-terminal residue" evidence="2">
    <location>
        <position position="1"/>
    </location>
</feature>
<keyword evidence="3" id="KW-1185">Reference proteome</keyword>
<protein>
    <recommendedName>
        <fullName evidence="4">AB hydrolase-1 domain-containing protein</fullName>
    </recommendedName>
</protein>
<evidence type="ECO:0000313" key="2">
    <source>
        <dbReference type="EMBL" id="KAF2101213.1"/>
    </source>
</evidence>
<feature type="compositionally biased region" description="Polar residues" evidence="1">
    <location>
        <begin position="159"/>
        <end position="184"/>
    </location>
</feature>
<dbReference type="Gene3D" id="3.40.50.1820">
    <property type="entry name" value="alpha/beta hydrolase"/>
    <property type="match status" value="1"/>
</dbReference>
<proteinExistence type="predicted"/>
<dbReference type="InterPro" id="IPR029058">
    <property type="entry name" value="AB_hydrolase_fold"/>
</dbReference>
<feature type="non-terminal residue" evidence="2">
    <location>
        <position position="578"/>
    </location>
</feature>
<feature type="compositionally biased region" description="Polar residues" evidence="1">
    <location>
        <begin position="459"/>
        <end position="471"/>
    </location>
</feature>
<dbReference type="PANTHER" id="PTHR47842:SF3">
    <property type="entry name" value="DUF676 DOMAIN-CONTAINING PROTEIN"/>
    <property type="match status" value="1"/>
</dbReference>
<dbReference type="AlphaFoldDB" id="A0A9P4IL10"/>
<accession>A0A9P4IL10</accession>
<feature type="region of interest" description="Disordered" evidence="1">
    <location>
        <begin position="389"/>
        <end position="409"/>
    </location>
</feature>
<evidence type="ECO:0000256" key="1">
    <source>
        <dbReference type="SAM" id="MobiDB-lite"/>
    </source>
</evidence>
<dbReference type="OrthoDB" id="3248508at2759"/>
<comment type="caution">
    <text evidence="2">The sequence shown here is derived from an EMBL/GenBank/DDBJ whole genome shotgun (WGS) entry which is preliminary data.</text>
</comment>
<feature type="compositionally biased region" description="Basic residues" evidence="1">
    <location>
        <begin position="294"/>
        <end position="304"/>
    </location>
</feature>
<organism evidence="2 3">
    <name type="scientific">Rhizodiscina lignyota</name>
    <dbReference type="NCBI Taxonomy" id="1504668"/>
    <lineage>
        <taxon>Eukaryota</taxon>
        <taxon>Fungi</taxon>
        <taxon>Dikarya</taxon>
        <taxon>Ascomycota</taxon>
        <taxon>Pezizomycotina</taxon>
        <taxon>Dothideomycetes</taxon>
        <taxon>Pleosporomycetidae</taxon>
        <taxon>Aulographales</taxon>
        <taxon>Rhizodiscinaceae</taxon>
        <taxon>Rhizodiscina</taxon>
    </lineage>
</organism>
<evidence type="ECO:0000313" key="3">
    <source>
        <dbReference type="Proteomes" id="UP000799772"/>
    </source>
</evidence>
<feature type="compositionally biased region" description="Low complexity" evidence="1">
    <location>
        <begin position="332"/>
        <end position="345"/>
    </location>
</feature>